<reference evidence="2" key="3">
    <citation type="submission" date="2018-08" db="UniProtKB">
        <authorList>
            <consortium name="EnsemblPlants"/>
        </authorList>
    </citation>
    <scope>IDENTIFICATION</scope>
    <source>
        <strain evidence="2">cv. Bd21</strain>
    </source>
</reference>
<reference evidence="1 2" key="1">
    <citation type="journal article" date="2010" name="Nature">
        <title>Genome sequencing and analysis of the model grass Brachypodium distachyon.</title>
        <authorList>
            <consortium name="International Brachypodium Initiative"/>
        </authorList>
    </citation>
    <scope>NUCLEOTIDE SEQUENCE [LARGE SCALE GENOMIC DNA]</scope>
    <source>
        <strain evidence="1 2">Bd21</strain>
    </source>
</reference>
<dbReference type="Proteomes" id="UP000008810">
    <property type="component" value="Chromosome 4"/>
</dbReference>
<evidence type="ECO:0000313" key="1">
    <source>
        <dbReference type="EMBL" id="KQJ88810.1"/>
    </source>
</evidence>
<dbReference type="EMBL" id="CM000883">
    <property type="protein sequence ID" value="KQJ88810.1"/>
    <property type="molecule type" value="Genomic_DNA"/>
</dbReference>
<organism evidence="2">
    <name type="scientific">Brachypodium distachyon</name>
    <name type="common">Purple false brome</name>
    <name type="synonym">Trachynia distachya</name>
    <dbReference type="NCBI Taxonomy" id="15368"/>
    <lineage>
        <taxon>Eukaryota</taxon>
        <taxon>Viridiplantae</taxon>
        <taxon>Streptophyta</taxon>
        <taxon>Embryophyta</taxon>
        <taxon>Tracheophyta</taxon>
        <taxon>Spermatophyta</taxon>
        <taxon>Magnoliopsida</taxon>
        <taxon>Liliopsida</taxon>
        <taxon>Poales</taxon>
        <taxon>Poaceae</taxon>
        <taxon>BOP clade</taxon>
        <taxon>Pooideae</taxon>
        <taxon>Stipodae</taxon>
        <taxon>Brachypodieae</taxon>
        <taxon>Brachypodium</taxon>
    </lineage>
</organism>
<protein>
    <submittedName>
        <fullName evidence="1 2">Uncharacterized protein</fullName>
    </submittedName>
</protein>
<keyword evidence="3" id="KW-1185">Reference proteome</keyword>
<name>I1IMA8_BRADI</name>
<dbReference type="SUPFAM" id="SSF53850">
    <property type="entry name" value="Periplasmic binding protein-like II"/>
    <property type="match status" value="1"/>
</dbReference>
<dbReference type="EnsemblPlants" id="KQJ88810">
    <property type="protein sequence ID" value="KQJ88810"/>
    <property type="gene ID" value="BRADI_4g21290v3"/>
</dbReference>
<proteinExistence type="predicted"/>
<evidence type="ECO:0000313" key="3">
    <source>
        <dbReference type="Proteomes" id="UP000008810"/>
    </source>
</evidence>
<accession>I1IMA8</accession>
<gene>
    <name evidence="1" type="ORF">BRADI_4g21290v3</name>
</gene>
<reference evidence="1" key="2">
    <citation type="submission" date="2017-06" db="EMBL/GenBank/DDBJ databases">
        <title>WGS assembly of Brachypodium distachyon.</title>
        <authorList>
            <consortium name="The International Brachypodium Initiative"/>
            <person name="Lucas S."/>
            <person name="Harmon-Smith M."/>
            <person name="Lail K."/>
            <person name="Tice H."/>
            <person name="Grimwood J."/>
            <person name="Bruce D."/>
            <person name="Barry K."/>
            <person name="Shu S."/>
            <person name="Lindquist E."/>
            <person name="Wang M."/>
            <person name="Pitluck S."/>
            <person name="Vogel J.P."/>
            <person name="Garvin D.F."/>
            <person name="Mockler T.C."/>
            <person name="Schmutz J."/>
            <person name="Rokhsar D."/>
            <person name="Bevan M.W."/>
        </authorList>
    </citation>
    <scope>NUCLEOTIDE SEQUENCE</scope>
    <source>
        <strain evidence="1">Bd21</strain>
    </source>
</reference>
<dbReference type="AlphaFoldDB" id="I1IMA8"/>
<evidence type="ECO:0000313" key="2">
    <source>
        <dbReference type="EnsemblPlants" id="KQJ88810"/>
    </source>
</evidence>
<dbReference type="OrthoDB" id="1470350at2759"/>
<sequence>MASAGSSTFVVDHLFVSHPPNVLADVLLDDRVDVAFVPYSEYWRQARRLVTTPLLAAAKVHSPSLGPSAAAAKFPCPSLPPSWSAVVAAVAVGEDDE</sequence>
<dbReference type="InParanoid" id="I1IMA8"/>
<dbReference type="HOGENOM" id="CLU_2349635_0_0_1"/>
<dbReference type="Gramene" id="KQJ88810">
    <property type="protein sequence ID" value="KQJ88810"/>
    <property type="gene ID" value="BRADI_4g21290v3"/>
</dbReference>